<organism evidence="2 3">
    <name type="scientific">Polyplax serrata</name>
    <name type="common">Common mouse louse</name>
    <dbReference type="NCBI Taxonomy" id="468196"/>
    <lineage>
        <taxon>Eukaryota</taxon>
        <taxon>Metazoa</taxon>
        <taxon>Ecdysozoa</taxon>
        <taxon>Arthropoda</taxon>
        <taxon>Hexapoda</taxon>
        <taxon>Insecta</taxon>
        <taxon>Pterygota</taxon>
        <taxon>Neoptera</taxon>
        <taxon>Paraneoptera</taxon>
        <taxon>Psocodea</taxon>
        <taxon>Troctomorpha</taxon>
        <taxon>Phthiraptera</taxon>
        <taxon>Anoplura</taxon>
        <taxon>Polyplacidae</taxon>
        <taxon>Polyplax</taxon>
    </lineage>
</organism>
<accession>A0ABR1B629</accession>
<name>A0ABR1B629_POLSC</name>
<dbReference type="Proteomes" id="UP001359485">
    <property type="component" value="Unassembled WGS sequence"/>
</dbReference>
<feature type="region of interest" description="Disordered" evidence="1">
    <location>
        <begin position="1"/>
        <end position="101"/>
    </location>
</feature>
<proteinExistence type="predicted"/>
<evidence type="ECO:0000313" key="2">
    <source>
        <dbReference type="EMBL" id="KAK6634847.1"/>
    </source>
</evidence>
<feature type="compositionally biased region" description="Basic and acidic residues" evidence="1">
    <location>
        <begin position="30"/>
        <end position="50"/>
    </location>
</feature>
<reference evidence="2 3" key="1">
    <citation type="submission" date="2023-09" db="EMBL/GenBank/DDBJ databases">
        <title>Genomes of two closely related lineages of the louse Polyplax serrata with different host specificities.</title>
        <authorList>
            <person name="Martinu J."/>
            <person name="Tarabai H."/>
            <person name="Stefka J."/>
            <person name="Hypsa V."/>
        </authorList>
    </citation>
    <scope>NUCLEOTIDE SEQUENCE [LARGE SCALE GENOMIC DNA]</scope>
    <source>
        <strain evidence="2">98ZLc_SE</strain>
    </source>
</reference>
<sequence length="101" mass="11515">MWNTESRGDKKSEVEEGDEVRALGRQNGKKGKEGMERQKGSCLRGKEMKERRRKSFLAGSKINDPLSRPKGRGKSLLENNFWVKSPGGKRPENPKRQKGFL</sequence>
<dbReference type="EMBL" id="JAWJWF010000003">
    <property type="protein sequence ID" value="KAK6634847.1"/>
    <property type="molecule type" value="Genomic_DNA"/>
</dbReference>
<evidence type="ECO:0000313" key="3">
    <source>
        <dbReference type="Proteomes" id="UP001359485"/>
    </source>
</evidence>
<evidence type="ECO:0000256" key="1">
    <source>
        <dbReference type="SAM" id="MobiDB-lite"/>
    </source>
</evidence>
<comment type="caution">
    <text evidence="2">The sequence shown here is derived from an EMBL/GenBank/DDBJ whole genome shotgun (WGS) entry which is preliminary data.</text>
</comment>
<gene>
    <name evidence="2" type="ORF">RUM44_000094</name>
</gene>
<keyword evidence="3" id="KW-1185">Reference proteome</keyword>
<feature type="compositionally biased region" description="Basic and acidic residues" evidence="1">
    <location>
        <begin position="1"/>
        <end position="22"/>
    </location>
</feature>
<protein>
    <submittedName>
        <fullName evidence="2">Uncharacterized protein</fullName>
    </submittedName>
</protein>